<proteinExistence type="predicted"/>
<dbReference type="InterPro" id="IPR025877">
    <property type="entry name" value="MobA-like_NTP_Trfase"/>
</dbReference>
<dbReference type="SUPFAM" id="SSF53448">
    <property type="entry name" value="Nucleotide-diphospho-sugar transferases"/>
    <property type="match status" value="1"/>
</dbReference>
<dbReference type="EMBL" id="CP027169">
    <property type="protein sequence ID" value="AVK03376.1"/>
    <property type="molecule type" value="Genomic_DNA"/>
</dbReference>
<keyword evidence="3" id="KW-0808">Transferase</keyword>
<protein>
    <submittedName>
        <fullName evidence="3">MobA-like NTP transferase domain protein</fullName>
    </submittedName>
</protein>
<dbReference type="AlphaFoldDB" id="A0A2R3IN65"/>
<dbReference type="RefSeq" id="WP_058135696.1">
    <property type="nucleotide sequence ID" value="NZ_CP027169.1"/>
</dbReference>
<dbReference type="PANTHER" id="PTHR43777">
    <property type="entry name" value="MOLYBDENUM COFACTOR CYTIDYLYLTRANSFERASE"/>
    <property type="match status" value="1"/>
</dbReference>
<dbReference type="Proteomes" id="UP000238390">
    <property type="component" value="Chromosome"/>
</dbReference>
<organism evidence="3 4">
    <name type="scientific">Pseudomonas paraeruginosa</name>
    <dbReference type="NCBI Taxonomy" id="2994495"/>
    <lineage>
        <taxon>Bacteria</taxon>
        <taxon>Pseudomonadati</taxon>
        <taxon>Pseudomonadota</taxon>
        <taxon>Gammaproteobacteria</taxon>
        <taxon>Pseudomonadales</taxon>
        <taxon>Pseudomonadaceae</taxon>
        <taxon>Pseudomonas</taxon>
    </lineage>
</organism>
<sequence length="191" mass="19975">MVAADEVLCLVLAAGRGRRFGSDKRLARLADGTTLLAASVARAREAFAEVRVVVRAGETPASLGLPAQQRLVHSLDASLGMGHSLAAGVAAAGSSPARAIAVLLGDMPWIAADTLERLAAMATPEAIVFPLYDGQRGHPVLFGRAFWDALAQLDGDQGARRVLQAHRPAWREVPCDDPGVLRDVDTPAALG</sequence>
<keyword evidence="1" id="KW-0460">Magnesium</keyword>
<feature type="domain" description="MobA-like NTP transferase" evidence="2">
    <location>
        <begin position="9"/>
        <end position="167"/>
    </location>
</feature>
<evidence type="ECO:0000259" key="2">
    <source>
        <dbReference type="Pfam" id="PF12804"/>
    </source>
</evidence>
<dbReference type="InterPro" id="IPR029044">
    <property type="entry name" value="Nucleotide-diphossugar_trans"/>
</dbReference>
<dbReference type="Pfam" id="PF12804">
    <property type="entry name" value="NTP_transf_3"/>
    <property type="match status" value="1"/>
</dbReference>
<evidence type="ECO:0000313" key="3">
    <source>
        <dbReference type="EMBL" id="AVK03376.1"/>
    </source>
</evidence>
<dbReference type="GO" id="GO:0016779">
    <property type="term" value="F:nucleotidyltransferase activity"/>
    <property type="evidence" value="ECO:0007669"/>
    <property type="project" value="UniProtKB-ARBA"/>
</dbReference>
<keyword evidence="4" id="KW-1185">Reference proteome</keyword>
<gene>
    <name evidence="3" type="ORF">CSB93_0133</name>
</gene>
<evidence type="ECO:0000256" key="1">
    <source>
        <dbReference type="ARBA" id="ARBA00022842"/>
    </source>
</evidence>
<evidence type="ECO:0000313" key="4">
    <source>
        <dbReference type="Proteomes" id="UP000238390"/>
    </source>
</evidence>
<reference evidence="3 4" key="1">
    <citation type="submission" date="2018-02" db="EMBL/GenBank/DDBJ databases">
        <title>FDA/CDC Antimicrobial Resistant Isolate Bank Genome Sequencing.</title>
        <authorList>
            <person name="Benahmed F.H."/>
            <person name="Lutgring J.D."/>
            <person name="Yoo B."/>
            <person name="Machado M."/>
            <person name="Brown A."/>
            <person name="McAllister G."/>
            <person name="Perry A."/>
            <person name="Halpin A.L."/>
            <person name="Vavikolanu K."/>
            <person name="Ott S."/>
            <person name="Zhao X."/>
            <person name="Tallon L.J."/>
            <person name="Sadzewicz L."/>
            <person name="Aluvathingal J."/>
            <person name="Nadendla S."/>
            <person name="Voskania-kordi A."/>
            <person name="Simonyan V."/>
            <person name="Patel J."/>
            <person name="Shawar R.M."/>
        </authorList>
    </citation>
    <scope>NUCLEOTIDE SEQUENCE [LARGE SCALE GENOMIC DNA]</scope>
    <source>
        <strain evidence="3 4">AR_0356</strain>
    </source>
</reference>
<name>A0A2R3IN65_9PSED</name>
<dbReference type="PANTHER" id="PTHR43777:SF1">
    <property type="entry name" value="MOLYBDENUM COFACTOR CYTIDYLYLTRANSFERASE"/>
    <property type="match status" value="1"/>
</dbReference>
<dbReference type="CDD" id="cd04182">
    <property type="entry name" value="GT_2_like_f"/>
    <property type="match status" value="1"/>
</dbReference>
<accession>A0A2R3IN65</accession>
<dbReference type="Gene3D" id="3.90.550.10">
    <property type="entry name" value="Spore Coat Polysaccharide Biosynthesis Protein SpsA, Chain A"/>
    <property type="match status" value="1"/>
</dbReference>